<evidence type="ECO:0000256" key="1">
    <source>
        <dbReference type="SAM" id="MobiDB-lite"/>
    </source>
</evidence>
<evidence type="ECO:0000313" key="2">
    <source>
        <dbReference type="Proteomes" id="UP000095282"/>
    </source>
</evidence>
<reference evidence="3" key="1">
    <citation type="submission" date="2016-11" db="UniProtKB">
        <authorList>
            <consortium name="WormBaseParasite"/>
        </authorList>
    </citation>
    <scope>IDENTIFICATION</scope>
</reference>
<evidence type="ECO:0000313" key="3">
    <source>
        <dbReference type="WBParaSite" id="Csp11.Scaffold630.g20156.t1"/>
    </source>
</evidence>
<sequence>METETAPAQGLRLPLTDDTGEERRESVETRGRLVIGYIEFVIEASLASRQSIQVLPINKNGLIKLNAAAIAKLTVKGYPFASTNKK</sequence>
<name>A0A1I7UWX4_9PELO</name>
<keyword evidence="2" id="KW-1185">Reference proteome</keyword>
<feature type="region of interest" description="Disordered" evidence="1">
    <location>
        <begin position="1"/>
        <end position="26"/>
    </location>
</feature>
<protein>
    <submittedName>
        <fullName evidence="3">PRC domain-containing protein</fullName>
    </submittedName>
</protein>
<organism evidence="2 3">
    <name type="scientific">Caenorhabditis tropicalis</name>
    <dbReference type="NCBI Taxonomy" id="1561998"/>
    <lineage>
        <taxon>Eukaryota</taxon>
        <taxon>Metazoa</taxon>
        <taxon>Ecdysozoa</taxon>
        <taxon>Nematoda</taxon>
        <taxon>Chromadorea</taxon>
        <taxon>Rhabditida</taxon>
        <taxon>Rhabditina</taxon>
        <taxon>Rhabditomorpha</taxon>
        <taxon>Rhabditoidea</taxon>
        <taxon>Rhabditidae</taxon>
        <taxon>Peloderinae</taxon>
        <taxon>Caenorhabditis</taxon>
    </lineage>
</organism>
<dbReference type="Proteomes" id="UP000095282">
    <property type="component" value="Unplaced"/>
</dbReference>
<dbReference type="WBParaSite" id="Csp11.Scaffold630.g20156.t1">
    <property type="protein sequence ID" value="Csp11.Scaffold630.g20156.t1"/>
    <property type="gene ID" value="Csp11.Scaffold630.g20156"/>
</dbReference>
<proteinExistence type="predicted"/>
<accession>A0A1I7UWX4</accession>
<dbReference type="AlphaFoldDB" id="A0A1I7UWX4"/>